<evidence type="ECO:0000256" key="3">
    <source>
        <dbReference type="SAM" id="SignalP"/>
    </source>
</evidence>
<feature type="domain" description="Peptidase A1" evidence="4">
    <location>
        <begin position="70"/>
        <end position="305"/>
    </location>
</feature>
<keyword evidence="2" id="KW-0064">Aspartyl protease</keyword>
<dbReference type="InterPro" id="IPR033121">
    <property type="entry name" value="PEPTIDASE_A1"/>
</dbReference>
<dbReference type="SUPFAM" id="SSF50630">
    <property type="entry name" value="Acid proteases"/>
    <property type="match status" value="1"/>
</dbReference>
<dbReference type="GO" id="GO:0005764">
    <property type="term" value="C:lysosome"/>
    <property type="evidence" value="ECO:0007669"/>
    <property type="project" value="TreeGrafter"/>
</dbReference>
<dbReference type="GO" id="GO:0004190">
    <property type="term" value="F:aspartic-type endopeptidase activity"/>
    <property type="evidence" value="ECO:0007669"/>
    <property type="project" value="UniProtKB-KW"/>
</dbReference>
<keyword evidence="2" id="KW-0378">Hydrolase</keyword>
<dbReference type="InterPro" id="IPR021109">
    <property type="entry name" value="Peptidase_aspartic_dom_sf"/>
</dbReference>
<dbReference type="PRINTS" id="PR00792">
    <property type="entry name" value="PEPSIN"/>
</dbReference>
<dbReference type="Pfam" id="PF00026">
    <property type="entry name" value="Asp"/>
    <property type="match status" value="1"/>
</dbReference>
<feature type="chain" id="PRO_5037494660" evidence="3">
    <location>
        <begin position="16"/>
        <end position="305"/>
    </location>
</feature>
<reference evidence="6" key="1">
    <citation type="submission" date="2022-11" db="UniProtKB">
        <authorList>
            <consortium name="WormBaseParasite"/>
        </authorList>
    </citation>
    <scope>IDENTIFICATION</scope>
</reference>
<name>A0A914CT07_9BILA</name>
<sequence length="305" mass="33408">MKLIILLALLGVVQAVVQVELTRRISKRTRLIKSGLWPLYCRYKEALRLKNKPNPTKSSQTLIGDIDFEYAGNITIGTPPQYFVVTFDTGSSNLWIPDKSCTKCNEHPMNQFDQTLSTTYKSNGQAFSITYGDGTAKGFLGEDTVMLGTVGMDPLVIPKTTFGQATSIDQYLQVDLYDGIMGLAFQSIAVDNVVPPLVNAINQQVMNPSYFTVYLGFYETVIGPWPDGMITYGDFDSMNCGPLIAWQPLSSATYFQFHASSVSAKTYTNSKGFDVISDISTSTINGPKGVLDKIASAIGADYNQA</sequence>
<dbReference type="PANTHER" id="PTHR47966:SF45">
    <property type="entry name" value="PEPTIDASE A1 DOMAIN-CONTAINING PROTEIN"/>
    <property type="match status" value="1"/>
</dbReference>
<evidence type="ECO:0000313" key="6">
    <source>
        <dbReference type="WBParaSite" id="ACRNAN_scaffold14241.g24429.t1"/>
    </source>
</evidence>
<dbReference type="Gene3D" id="2.40.70.10">
    <property type="entry name" value="Acid Proteases"/>
    <property type="match status" value="2"/>
</dbReference>
<dbReference type="CDD" id="cd05471">
    <property type="entry name" value="pepsin_like"/>
    <property type="match status" value="1"/>
</dbReference>
<accession>A0A914CT07</accession>
<dbReference type="PROSITE" id="PS00141">
    <property type="entry name" value="ASP_PROTEASE"/>
    <property type="match status" value="1"/>
</dbReference>
<dbReference type="InterPro" id="IPR034164">
    <property type="entry name" value="Pepsin-like_dom"/>
</dbReference>
<evidence type="ECO:0000313" key="5">
    <source>
        <dbReference type="Proteomes" id="UP000887540"/>
    </source>
</evidence>
<feature type="signal peptide" evidence="3">
    <location>
        <begin position="1"/>
        <end position="15"/>
    </location>
</feature>
<dbReference type="AlphaFoldDB" id="A0A914CT07"/>
<dbReference type="PANTHER" id="PTHR47966">
    <property type="entry name" value="BETA-SITE APP-CLEAVING ENZYME, ISOFORM A-RELATED"/>
    <property type="match status" value="1"/>
</dbReference>
<protein>
    <submittedName>
        <fullName evidence="6">Peptidase A1 domain-containing protein</fullName>
    </submittedName>
</protein>
<dbReference type="WBParaSite" id="ACRNAN_scaffold14241.g24429.t1">
    <property type="protein sequence ID" value="ACRNAN_scaffold14241.g24429.t1"/>
    <property type="gene ID" value="ACRNAN_scaffold14241.g24429"/>
</dbReference>
<dbReference type="FunFam" id="2.40.70.10:FF:000008">
    <property type="entry name" value="Cathepsin D"/>
    <property type="match status" value="1"/>
</dbReference>
<keyword evidence="2" id="KW-0645">Protease</keyword>
<comment type="similarity">
    <text evidence="1 2">Belongs to the peptidase A1 family.</text>
</comment>
<evidence type="ECO:0000256" key="1">
    <source>
        <dbReference type="ARBA" id="ARBA00007447"/>
    </source>
</evidence>
<dbReference type="Proteomes" id="UP000887540">
    <property type="component" value="Unplaced"/>
</dbReference>
<dbReference type="GO" id="GO:0006508">
    <property type="term" value="P:proteolysis"/>
    <property type="evidence" value="ECO:0007669"/>
    <property type="project" value="UniProtKB-KW"/>
</dbReference>
<keyword evidence="3" id="KW-0732">Signal</keyword>
<keyword evidence="5" id="KW-1185">Reference proteome</keyword>
<dbReference type="InterPro" id="IPR001969">
    <property type="entry name" value="Aspartic_peptidase_AS"/>
</dbReference>
<dbReference type="InterPro" id="IPR001461">
    <property type="entry name" value="Aspartic_peptidase_A1"/>
</dbReference>
<evidence type="ECO:0000256" key="2">
    <source>
        <dbReference type="RuleBase" id="RU000454"/>
    </source>
</evidence>
<organism evidence="5 6">
    <name type="scientific">Acrobeloides nanus</name>
    <dbReference type="NCBI Taxonomy" id="290746"/>
    <lineage>
        <taxon>Eukaryota</taxon>
        <taxon>Metazoa</taxon>
        <taxon>Ecdysozoa</taxon>
        <taxon>Nematoda</taxon>
        <taxon>Chromadorea</taxon>
        <taxon>Rhabditida</taxon>
        <taxon>Tylenchina</taxon>
        <taxon>Cephalobomorpha</taxon>
        <taxon>Cephaloboidea</taxon>
        <taxon>Cephalobidae</taxon>
        <taxon>Acrobeloides</taxon>
    </lineage>
</organism>
<evidence type="ECO:0000259" key="4">
    <source>
        <dbReference type="PROSITE" id="PS51767"/>
    </source>
</evidence>
<dbReference type="PROSITE" id="PS51767">
    <property type="entry name" value="PEPTIDASE_A1"/>
    <property type="match status" value="1"/>
</dbReference>
<proteinExistence type="inferred from homology"/>